<evidence type="ECO:0000313" key="3">
    <source>
        <dbReference type="EMBL" id="CAG8725385.1"/>
    </source>
</evidence>
<dbReference type="AlphaFoldDB" id="A0A9N9I979"/>
<evidence type="ECO:0000256" key="1">
    <source>
        <dbReference type="SAM" id="MobiDB-lite"/>
    </source>
</evidence>
<dbReference type="EMBL" id="CAJVPZ010026347">
    <property type="protein sequence ID" value="CAG8725385.1"/>
    <property type="molecule type" value="Genomic_DNA"/>
</dbReference>
<feature type="non-terminal residue" evidence="3">
    <location>
        <position position="99"/>
    </location>
</feature>
<name>A0A9N9I979_9GLOM</name>
<evidence type="ECO:0000256" key="2">
    <source>
        <dbReference type="SAM" id="Phobius"/>
    </source>
</evidence>
<dbReference type="OrthoDB" id="2408077at2759"/>
<sequence length="99" mass="11443">MNLEMIFIVVITSFIVGFVLDMISSIILNRLLAEKKWQNTEQDKDQAKNLTDLEDTRSDYDNQNKKNKEMIKCGEEDEGTDTLSEEEIEEINQAITVVK</sequence>
<feature type="region of interest" description="Disordered" evidence="1">
    <location>
        <begin position="39"/>
        <end position="84"/>
    </location>
</feature>
<dbReference type="Proteomes" id="UP000789396">
    <property type="component" value="Unassembled WGS sequence"/>
</dbReference>
<keyword evidence="4" id="KW-1185">Reference proteome</keyword>
<keyword evidence="2" id="KW-0812">Transmembrane</keyword>
<proteinExistence type="predicted"/>
<feature type="compositionally biased region" description="Acidic residues" evidence="1">
    <location>
        <begin position="75"/>
        <end position="84"/>
    </location>
</feature>
<keyword evidence="2" id="KW-0472">Membrane</keyword>
<comment type="caution">
    <text evidence="3">The sequence shown here is derived from an EMBL/GenBank/DDBJ whole genome shotgun (WGS) entry which is preliminary data.</text>
</comment>
<accession>A0A9N9I979</accession>
<protein>
    <submittedName>
        <fullName evidence="3">15323_t:CDS:1</fullName>
    </submittedName>
</protein>
<keyword evidence="2" id="KW-1133">Transmembrane helix</keyword>
<evidence type="ECO:0000313" key="4">
    <source>
        <dbReference type="Proteomes" id="UP000789396"/>
    </source>
</evidence>
<gene>
    <name evidence="3" type="ORF">RFULGI_LOCUS11750</name>
</gene>
<organism evidence="3 4">
    <name type="scientific">Racocetra fulgida</name>
    <dbReference type="NCBI Taxonomy" id="60492"/>
    <lineage>
        <taxon>Eukaryota</taxon>
        <taxon>Fungi</taxon>
        <taxon>Fungi incertae sedis</taxon>
        <taxon>Mucoromycota</taxon>
        <taxon>Glomeromycotina</taxon>
        <taxon>Glomeromycetes</taxon>
        <taxon>Diversisporales</taxon>
        <taxon>Gigasporaceae</taxon>
        <taxon>Racocetra</taxon>
    </lineage>
</organism>
<feature type="transmembrane region" description="Helical" evidence="2">
    <location>
        <begin position="6"/>
        <end position="28"/>
    </location>
</feature>
<reference evidence="3" key="1">
    <citation type="submission" date="2021-06" db="EMBL/GenBank/DDBJ databases">
        <authorList>
            <person name="Kallberg Y."/>
            <person name="Tangrot J."/>
            <person name="Rosling A."/>
        </authorList>
    </citation>
    <scope>NUCLEOTIDE SEQUENCE</scope>
    <source>
        <strain evidence="3">IN212</strain>
    </source>
</reference>
<feature type="compositionally biased region" description="Basic and acidic residues" evidence="1">
    <location>
        <begin position="54"/>
        <end position="74"/>
    </location>
</feature>